<feature type="domain" description="BTB" evidence="8">
    <location>
        <begin position="34"/>
        <end position="99"/>
    </location>
</feature>
<dbReference type="GO" id="GO:0008270">
    <property type="term" value="F:zinc ion binding"/>
    <property type="evidence" value="ECO:0007669"/>
    <property type="project" value="UniProtKB-KW"/>
</dbReference>
<sequence length="441" mass="48465">MDSNGSQCFCLRWNNFQSSVVTVMRTLLQDRAFLDVTLACDGRSLQAHRLVLASCSDFFSDVLKENQTEHPIIFLRDVSFWELEAIMDFIYNGQVNIMREQLPGFIRTACALQIKGLAAVNNNNSPFNFNNNSCSPTSTSNPFSFNSSISSNNEINSFLNYNNNNINSVNNNIIAAVNNNNNDSKFSNRQLEPMALDTKFRVRSQSPRASPPIAASPPTTPSFKKRRHDSPIPLPLSSPRFGDPEGPPRSLDEDGPNLKSSSPFGITDTIQSLAFSAANSAVGNTMTSVASMASISVAKAISLSKLVHEISSQASIASLKSASLPPHHTSLPPDELVNGDLQPHTPPPQQPLPHLPSAHLHNTKDWASSKNEDGFPACSLCGKVFKHQGSLVAHYQVHQQRTKCPVCQKVLSRHYHMKVHLLTVHKVPDSEIDSLLRTQCV</sequence>
<dbReference type="Proteomes" id="UP000694843">
    <property type="component" value="Unplaced"/>
</dbReference>
<dbReference type="GO" id="GO:0008406">
    <property type="term" value="P:gonad development"/>
    <property type="evidence" value="ECO:0007669"/>
    <property type="project" value="UniProtKB-ARBA"/>
</dbReference>
<evidence type="ECO:0000256" key="1">
    <source>
        <dbReference type="ARBA" id="ARBA00022473"/>
    </source>
</evidence>
<dbReference type="PROSITE" id="PS50097">
    <property type="entry name" value="BTB"/>
    <property type="match status" value="1"/>
</dbReference>
<dbReference type="GO" id="GO:0045476">
    <property type="term" value="P:nurse cell apoptotic process"/>
    <property type="evidence" value="ECO:0007669"/>
    <property type="project" value="UniProtKB-ARBA"/>
</dbReference>
<proteinExistence type="predicted"/>
<dbReference type="GO" id="GO:0005634">
    <property type="term" value="C:nucleus"/>
    <property type="evidence" value="ECO:0007669"/>
    <property type="project" value="UniProtKB-ARBA"/>
</dbReference>
<feature type="region of interest" description="Disordered" evidence="7">
    <location>
        <begin position="323"/>
        <end position="360"/>
    </location>
</feature>
<gene>
    <name evidence="11 12" type="primary">LOC108673292</name>
</gene>
<dbReference type="CDD" id="cd18315">
    <property type="entry name" value="BTB_POZ_BAB-like"/>
    <property type="match status" value="1"/>
</dbReference>
<dbReference type="Gene3D" id="3.30.710.10">
    <property type="entry name" value="Potassium Channel Kv1.1, Chain A"/>
    <property type="match status" value="1"/>
</dbReference>
<dbReference type="InterPro" id="IPR013087">
    <property type="entry name" value="Znf_C2H2_type"/>
</dbReference>
<dbReference type="SMART" id="SM00355">
    <property type="entry name" value="ZnF_C2H2"/>
    <property type="match status" value="2"/>
</dbReference>
<keyword evidence="4" id="KW-0539">Nucleus</keyword>
<evidence type="ECO:0000313" key="10">
    <source>
        <dbReference type="Proteomes" id="UP000694843"/>
    </source>
</evidence>
<dbReference type="GO" id="GO:0007464">
    <property type="term" value="P:R3/R4 cell fate commitment"/>
    <property type="evidence" value="ECO:0007669"/>
    <property type="project" value="UniProtKB-ARBA"/>
</dbReference>
<evidence type="ECO:0000259" key="8">
    <source>
        <dbReference type="PROSITE" id="PS50097"/>
    </source>
</evidence>
<dbReference type="GO" id="GO:0016199">
    <property type="term" value="P:axon midline choice point recognition"/>
    <property type="evidence" value="ECO:0007669"/>
    <property type="project" value="UniProtKB-ARBA"/>
</dbReference>
<dbReference type="PROSITE" id="PS50157">
    <property type="entry name" value="ZINC_FINGER_C2H2_2"/>
    <property type="match status" value="1"/>
</dbReference>
<feature type="region of interest" description="Disordered" evidence="7">
    <location>
        <begin position="201"/>
        <end position="263"/>
    </location>
</feature>
<accession>A0A8B7NUD0</accession>
<dbReference type="AlphaFoldDB" id="A0A8B7NUD0"/>
<evidence type="ECO:0000256" key="6">
    <source>
        <dbReference type="PROSITE-ProRule" id="PRU00042"/>
    </source>
</evidence>
<name>A0A8B7NUD0_HYAAZ</name>
<dbReference type="Pfam" id="PF00651">
    <property type="entry name" value="BTB"/>
    <property type="match status" value="1"/>
</dbReference>
<dbReference type="InterPro" id="IPR011333">
    <property type="entry name" value="SKP1/BTB/POZ_sf"/>
</dbReference>
<evidence type="ECO:0000259" key="9">
    <source>
        <dbReference type="PROSITE" id="PS50157"/>
    </source>
</evidence>
<evidence type="ECO:0000313" key="12">
    <source>
        <dbReference type="RefSeq" id="XP_018016582.1"/>
    </source>
</evidence>
<dbReference type="GeneID" id="108673292"/>
<keyword evidence="10" id="KW-1185">Reference proteome</keyword>
<dbReference type="PANTHER" id="PTHR23110">
    <property type="entry name" value="BTB DOMAIN TRANSCRIPTION FACTOR"/>
    <property type="match status" value="1"/>
</dbReference>
<dbReference type="SUPFAM" id="SSF57667">
    <property type="entry name" value="beta-beta-alpha zinc fingers"/>
    <property type="match status" value="1"/>
</dbReference>
<feature type="compositionally biased region" description="Pro residues" evidence="7">
    <location>
        <begin position="344"/>
        <end position="354"/>
    </location>
</feature>
<evidence type="ECO:0000256" key="5">
    <source>
        <dbReference type="ARBA" id="ARBA00037382"/>
    </source>
</evidence>
<dbReference type="KEGG" id="hazt:108673292"/>
<keyword evidence="1" id="KW-0217">Developmental protein</keyword>
<keyword evidence="6" id="KW-0863">Zinc-finger</keyword>
<feature type="compositionally biased region" description="Low complexity" evidence="7">
    <location>
        <begin position="203"/>
        <end position="213"/>
    </location>
</feature>
<dbReference type="GO" id="GO:0007526">
    <property type="term" value="P:larval somatic muscle development"/>
    <property type="evidence" value="ECO:0007669"/>
    <property type="project" value="UniProtKB-ARBA"/>
</dbReference>
<dbReference type="GO" id="GO:0006357">
    <property type="term" value="P:regulation of transcription by RNA polymerase II"/>
    <property type="evidence" value="ECO:0007669"/>
    <property type="project" value="TreeGrafter"/>
</dbReference>
<keyword evidence="2" id="KW-0221">Differentiation</keyword>
<dbReference type="Gene3D" id="3.30.160.60">
    <property type="entry name" value="Classic Zinc Finger"/>
    <property type="match status" value="1"/>
</dbReference>
<feature type="domain" description="C2H2-type" evidence="9">
    <location>
        <begin position="376"/>
        <end position="403"/>
    </location>
</feature>
<organism evidence="10 11">
    <name type="scientific">Hyalella azteca</name>
    <name type="common">Amphipod</name>
    <dbReference type="NCBI Taxonomy" id="294128"/>
    <lineage>
        <taxon>Eukaryota</taxon>
        <taxon>Metazoa</taxon>
        <taxon>Ecdysozoa</taxon>
        <taxon>Arthropoda</taxon>
        <taxon>Crustacea</taxon>
        <taxon>Multicrustacea</taxon>
        <taxon>Malacostraca</taxon>
        <taxon>Eumalacostraca</taxon>
        <taxon>Peracarida</taxon>
        <taxon>Amphipoda</taxon>
        <taxon>Senticaudata</taxon>
        <taxon>Talitrida</taxon>
        <taxon>Talitroidea</taxon>
        <taxon>Hyalellidae</taxon>
        <taxon>Hyalella</taxon>
    </lineage>
</organism>
<dbReference type="RefSeq" id="XP_018016582.1">
    <property type="nucleotide sequence ID" value="XM_018161093.2"/>
</dbReference>
<dbReference type="InterPro" id="IPR000210">
    <property type="entry name" value="BTB/POZ_dom"/>
</dbReference>
<comment type="function">
    <text evidence="5">Putative transcription factor required for axon growth and guidance in the central and peripheral nervous systems. Repels CNS axons away from the midline by promoting the expression of the midline repellent sli and its receptor robo.</text>
</comment>
<evidence type="ECO:0000256" key="3">
    <source>
        <dbReference type="ARBA" id="ARBA00022902"/>
    </source>
</evidence>
<dbReference type="PANTHER" id="PTHR23110:SF111">
    <property type="entry name" value="LONGITUDINALS LACKING PROTEIN, ISOFORMS F_I_K_T"/>
    <property type="match status" value="1"/>
</dbReference>
<keyword evidence="6" id="KW-0862">Zinc</keyword>
<evidence type="ECO:0000313" key="11">
    <source>
        <dbReference type="RefSeq" id="XP_018016581.1"/>
    </source>
</evidence>
<reference evidence="11 12" key="1">
    <citation type="submission" date="2025-04" db="UniProtKB">
        <authorList>
            <consortium name="RefSeq"/>
        </authorList>
    </citation>
    <scope>IDENTIFICATION</scope>
    <source>
        <tissue evidence="11 12">Whole organism</tissue>
    </source>
</reference>
<evidence type="ECO:0000256" key="7">
    <source>
        <dbReference type="SAM" id="MobiDB-lite"/>
    </source>
</evidence>
<dbReference type="GO" id="GO:0045467">
    <property type="term" value="P:R7 cell development"/>
    <property type="evidence" value="ECO:0007669"/>
    <property type="project" value="UniProtKB-ARBA"/>
</dbReference>
<evidence type="ECO:0000256" key="4">
    <source>
        <dbReference type="ARBA" id="ARBA00023242"/>
    </source>
</evidence>
<dbReference type="RefSeq" id="XP_018016581.1">
    <property type="nucleotide sequence ID" value="XM_018161092.2"/>
</dbReference>
<dbReference type="SMART" id="SM00225">
    <property type="entry name" value="BTB"/>
    <property type="match status" value="1"/>
</dbReference>
<keyword evidence="3" id="KW-0524">Neurogenesis</keyword>
<protein>
    <submittedName>
        <fullName evidence="11">Zinc finger and BTB domain-containing protein 44 isoform X1</fullName>
    </submittedName>
    <submittedName>
        <fullName evidence="12">Zinc finger and BTB domain-containing protein 44 isoform X2</fullName>
    </submittedName>
</protein>
<keyword evidence="6" id="KW-0479">Metal-binding</keyword>
<dbReference type="GO" id="GO:0035167">
    <property type="term" value="P:larval lymph gland hemopoiesis"/>
    <property type="evidence" value="ECO:0007669"/>
    <property type="project" value="UniProtKB-ARBA"/>
</dbReference>
<dbReference type="Pfam" id="PF00096">
    <property type="entry name" value="zf-C2H2"/>
    <property type="match status" value="2"/>
</dbReference>
<evidence type="ECO:0000256" key="2">
    <source>
        <dbReference type="ARBA" id="ARBA00022782"/>
    </source>
</evidence>
<dbReference type="PROSITE" id="PS00028">
    <property type="entry name" value="ZINC_FINGER_C2H2_1"/>
    <property type="match status" value="2"/>
</dbReference>
<dbReference type="InterPro" id="IPR036236">
    <property type="entry name" value="Znf_C2H2_sf"/>
</dbReference>
<dbReference type="SUPFAM" id="SSF54695">
    <property type="entry name" value="POZ domain"/>
    <property type="match status" value="1"/>
</dbReference>
<dbReference type="InterPro" id="IPR051095">
    <property type="entry name" value="Dros_DevTransReg"/>
</dbReference>
<dbReference type="OrthoDB" id="10261408at2759"/>
<dbReference type="GO" id="GO:0048813">
    <property type="term" value="P:dendrite morphogenesis"/>
    <property type="evidence" value="ECO:0007669"/>
    <property type="project" value="UniProtKB-ARBA"/>
</dbReference>